<dbReference type="Proteomes" id="UP000676949">
    <property type="component" value="Segment"/>
</dbReference>
<organism evidence="1 2">
    <name type="scientific">Staphylococcus phage SAM2</name>
    <dbReference type="NCBI Taxonomy" id="2724323"/>
    <lineage>
        <taxon>Viruses</taxon>
        <taxon>Duplodnaviria</taxon>
        <taxon>Heunggongvirae</taxon>
        <taxon>Uroviricota</taxon>
        <taxon>Caudoviricetes</taxon>
        <taxon>Herelleviridae</taxon>
        <taxon>Twortvirinae</taxon>
        <taxon>Kayvirus</taxon>
        <taxon>Kayvirus G1</taxon>
    </lineage>
</organism>
<accession>A0A8E3XDB8</accession>
<reference evidence="1" key="1">
    <citation type="submission" date="2020-03" db="EMBL/GenBank/DDBJ databases">
        <authorList>
            <person name="Arroyo-Moreno S."/>
            <person name="Coffey A."/>
        </authorList>
    </citation>
    <scope>NUCLEOTIDE SEQUENCE</scope>
</reference>
<sequence length="45" mass="5458">MNLQDIYSKYNLHKNGLYYILDLYHVERKSELKDKALEEDNIVVE</sequence>
<proteinExistence type="predicted"/>
<dbReference type="EMBL" id="MT226657">
    <property type="protein sequence ID" value="QJA42898.1"/>
    <property type="molecule type" value="Genomic_DNA"/>
</dbReference>
<evidence type="ECO:0000313" key="1">
    <source>
        <dbReference type="EMBL" id="QJA42898.1"/>
    </source>
</evidence>
<name>A0A8E3XDB8_9CAUD</name>
<evidence type="ECO:0000313" key="2">
    <source>
        <dbReference type="Proteomes" id="UP000676949"/>
    </source>
</evidence>
<protein>
    <submittedName>
        <fullName evidence="1">Uncharacterized protein</fullName>
    </submittedName>
</protein>